<keyword evidence="1" id="KW-0677">Repeat</keyword>
<feature type="transmembrane region" description="Helical" evidence="3">
    <location>
        <begin position="231"/>
        <end position="249"/>
    </location>
</feature>
<evidence type="ECO:0000256" key="3">
    <source>
        <dbReference type="SAM" id="Phobius"/>
    </source>
</evidence>
<feature type="region of interest" description="Disordered" evidence="2">
    <location>
        <begin position="1"/>
        <end position="23"/>
    </location>
</feature>
<accession>A0ABP0NZX4</accession>
<organism evidence="4 5">
    <name type="scientific">Durusdinium trenchii</name>
    <dbReference type="NCBI Taxonomy" id="1381693"/>
    <lineage>
        <taxon>Eukaryota</taxon>
        <taxon>Sar</taxon>
        <taxon>Alveolata</taxon>
        <taxon>Dinophyceae</taxon>
        <taxon>Suessiales</taxon>
        <taxon>Symbiodiniaceae</taxon>
        <taxon>Durusdinium</taxon>
    </lineage>
</organism>
<keyword evidence="3" id="KW-1133">Transmembrane helix</keyword>
<feature type="compositionally biased region" description="Basic and acidic residues" evidence="2">
    <location>
        <begin position="11"/>
        <end position="23"/>
    </location>
</feature>
<dbReference type="Proteomes" id="UP001642484">
    <property type="component" value="Unassembled WGS sequence"/>
</dbReference>
<dbReference type="SUPFAM" id="SSF48371">
    <property type="entry name" value="ARM repeat"/>
    <property type="match status" value="1"/>
</dbReference>
<evidence type="ECO:0000313" key="4">
    <source>
        <dbReference type="EMBL" id="CAK9069121.1"/>
    </source>
</evidence>
<keyword evidence="3" id="KW-0472">Membrane</keyword>
<reference evidence="4 5" key="1">
    <citation type="submission" date="2024-02" db="EMBL/GenBank/DDBJ databases">
        <authorList>
            <person name="Chen Y."/>
            <person name="Shah S."/>
            <person name="Dougan E. K."/>
            <person name="Thang M."/>
            <person name="Chan C."/>
        </authorList>
    </citation>
    <scope>NUCLEOTIDE SEQUENCE [LARGE SCALE GENOMIC DNA]</scope>
</reference>
<dbReference type="PANTHER" id="PTHR22895:SF0">
    <property type="entry name" value="ARMADILLO REPEAT-CONTAINING PROTEIN 6"/>
    <property type="match status" value="1"/>
</dbReference>
<proteinExistence type="predicted"/>
<dbReference type="InterPro" id="IPR016024">
    <property type="entry name" value="ARM-type_fold"/>
</dbReference>
<keyword evidence="3" id="KW-0812">Transmembrane</keyword>
<evidence type="ECO:0000256" key="1">
    <source>
        <dbReference type="ARBA" id="ARBA00022737"/>
    </source>
</evidence>
<gene>
    <name evidence="4" type="ORF">CCMP2556_LOCUS33975</name>
</gene>
<comment type="caution">
    <text evidence="4">The sequence shown here is derived from an EMBL/GenBank/DDBJ whole genome shotgun (WGS) entry which is preliminary data.</text>
</comment>
<feature type="transmembrane region" description="Helical" evidence="3">
    <location>
        <begin position="193"/>
        <end position="211"/>
    </location>
</feature>
<evidence type="ECO:0000256" key="2">
    <source>
        <dbReference type="SAM" id="MobiDB-lite"/>
    </source>
</evidence>
<dbReference type="Gene3D" id="1.25.10.10">
    <property type="entry name" value="Leucine-rich Repeat Variant"/>
    <property type="match status" value="1"/>
</dbReference>
<protein>
    <submittedName>
        <fullName evidence="4">Uncharacterized protein</fullName>
    </submittedName>
</protein>
<name>A0ABP0NZX4_9DINO</name>
<dbReference type="PANTHER" id="PTHR22895">
    <property type="entry name" value="ARMADILLO REPEAT-CONTAINING PROTEIN 6"/>
    <property type="match status" value="1"/>
</dbReference>
<feature type="compositionally biased region" description="Acidic residues" evidence="2">
    <location>
        <begin position="133"/>
        <end position="142"/>
    </location>
</feature>
<sequence length="578" mass="62743">MDGLFVARRGSRSDEGSLSSLDRDGARQIVEAMAQEIAVDEACEAMDWAEATPDQRRMEASLHKEAGIVDSLFARRRDTESLASEGSKTSAAGAAAAATVVPDLAEQDGLADTLFARPKSARSDPKPKASLELDSDPSEGSEPEAAPEAGEAFAALEADRTAADGKPKVDEEKPSYAESRRCSCSVRTCSRCLPFLVLAALLALVTAAIATGCEEMPPLGRFCIAEGPIQWVLAFAPALLTLLALGGWLRRRRSRQKHTVETQWQQDGDAHRSALELLDVLLDSPPAEAFKYSKQVLQMGSDFLQKAAIQHKVCLAVEAICREQKSHVARMKADGAVPILLKALEEHRRVRQVQQAALDALSCMTKEGRQEIFDLGGIPSVITAMAKFRRDADVQVAGALVLGGLCVSSTSCRFSVAKYGGINALPCKTWISSKSTTRLAAAFSYVWALIAALDRHNQRPDVVIAASECLALLASGRQAELLERAMPALPLVQEQMAEIDSEDASTQAVLRSLQKLEAQLLGTKQRSDEDEWSDVGTPRQKVQTAMVKSSQEEAKQVVELHERFHRWNERKSAEPKST</sequence>
<dbReference type="InterPro" id="IPR011989">
    <property type="entry name" value="ARM-like"/>
</dbReference>
<dbReference type="EMBL" id="CAXAMN010022406">
    <property type="protein sequence ID" value="CAK9069121.1"/>
    <property type="molecule type" value="Genomic_DNA"/>
</dbReference>
<feature type="region of interest" description="Disordered" evidence="2">
    <location>
        <begin position="115"/>
        <end position="149"/>
    </location>
</feature>
<feature type="compositionally biased region" description="Basic and acidic residues" evidence="2">
    <location>
        <begin position="121"/>
        <end position="131"/>
    </location>
</feature>
<keyword evidence="5" id="KW-1185">Reference proteome</keyword>
<evidence type="ECO:0000313" key="5">
    <source>
        <dbReference type="Proteomes" id="UP001642484"/>
    </source>
</evidence>